<feature type="transmembrane region" description="Helical" evidence="7">
    <location>
        <begin position="127"/>
        <end position="147"/>
    </location>
</feature>
<feature type="transmembrane region" description="Helical" evidence="7">
    <location>
        <begin position="34"/>
        <end position="55"/>
    </location>
</feature>
<comment type="subcellular location">
    <subcellularLocation>
        <location evidence="1">Membrane</location>
        <topology evidence="1">Multi-pass membrane protein</topology>
    </subcellularLocation>
</comment>
<proteinExistence type="predicted"/>
<protein>
    <submittedName>
        <fullName evidence="8">AEC family transporter</fullName>
    </submittedName>
</protein>
<sequence>MTNILWSSLGLFLIVFLGYLTKRLNMLSKADGTMLSMIVINITLPAAIIINLSRLDIASNLLLLILAGIIMNIVMIGVGAFLSKKQQAVERELTMYTVSGYNIGNFALPFLQSFLPQAIPAMSIFDIGNSIMLAGGATVVIETISGATKGRPSLLKIGKRLSRSVPFLCYLIMLVIRSFSIEIPMRWVEMIQPIASANTFLSMFMIGLFLELRLPKKDLVLVVRTLAIKYIFGGIIAVIIAMLPLPSTIKIVLCLVSLGPLTTFGVVNSVKAGARAEVVGFTSSISFLISLPLMTAILLLVV</sequence>
<organism evidence="8 9">
    <name type="scientific">Candidatus Enterococcus moelleringii</name>
    <dbReference type="NCBI Taxonomy" id="2815325"/>
    <lineage>
        <taxon>Bacteria</taxon>
        <taxon>Bacillati</taxon>
        <taxon>Bacillota</taxon>
        <taxon>Bacilli</taxon>
        <taxon>Lactobacillales</taxon>
        <taxon>Enterococcaceae</taxon>
        <taxon>Enterococcus</taxon>
    </lineage>
</organism>
<keyword evidence="4 7" id="KW-0812">Transmembrane</keyword>
<name>A0ABS3LD24_9ENTE</name>
<gene>
    <name evidence="8" type="ORF">JZO70_15280</name>
</gene>
<dbReference type="Pfam" id="PF03547">
    <property type="entry name" value="Mem_trans"/>
    <property type="match status" value="1"/>
</dbReference>
<evidence type="ECO:0000256" key="5">
    <source>
        <dbReference type="ARBA" id="ARBA00022989"/>
    </source>
</evidence>
<evidence type="ECO:0000256" key="6">
    <source>
        <dbReference type="ARBA" id="ARBA00023136"/>
    </source>
</evidence>
<keyword evidence="5 7" id="KW-1133">Transmembrane helix</keyword>
<feature type="transmembrane region" description="Helical" evidence="7">
    <location>
        <begin position="6"/>
        <end position="22"/>
    </location>
</feature>
<evidence type="ECO:0000256" key="7">
    <source>
        <dbReference type="SAM" id="Phobius"/>
    </source>
</evidence>
<dbReference type="PANTHER" id="PTHR36838">
    <property type="entry name" value="AUXIN EFFLUX CARRIER FAMILY PROTEIN"/>
    <property type="match status" value="1"/>
</dbReference>
<feature type="transmembrane region" description="Helical" evidence="7">
    <location>
        <begin position="61"/>
        <end position="82"/>
    </location>
</feature>
<evidence type="ECO:0000256" key="2">
    <source>
        <dbReference type="ARBA" id="ARBA00022448"/>
    </source>
</evidence>
<evidence type="ECO:0000256" key="4">
    <source>
        <dbReference type="ARBA" id="ARBA00022692"/>
    </source>
</evidence>
<evidence type="ECO:0000313" key="9">
    <source>
        <dbReference type="Proteomes" id="UP000664601"/>
    </source>
</evidence>
<dbReference type="InterPro" id="IPR004776">
    <property type="entry name" value="Mem_transp_PIN-like"/>
</dbReference>
<feature type="transmembrane region" description="Helical" evidence="7">
    <location>
        <begin position="222"/>
        <end position="243"/>
    </location>
</feature>
<keyword evidence="6 7" id="KW-0472">Membrane</keyword>
<reference evidence="8 9" key="1">
    <citation type="submission" date="2021-03" db="EMBL/GenBank/DDBJ databases">
        <title>Enterococcal diversity collection.</title>
        <authorList>
            <person name="Gilmore M.S."/>
            <person name="Schwartzman J."/>
            <person name="Van Tyne D."/>
            <person name="Martin M."/>
            <person name="Earl A.M."/>
            <person name="Manson A.L."/>
            <person name="Straub T."/>
            <person name="Salamzade R."/>
            <person name="Saavedra J."/>
            <person name="Lebreton F."/>
            <person name="Prichula J."/>
            <person name="Schaufler K."/>
            <person name="Gaca A."/>
            <person name="Sgardioli B."/>
            <person name="Wagenaar J."/>
            <person name="Strong T."/>
        </authorList>
    </citation>
    <scope>NUCLEOTIDE SEQUENCE [LARGE SCALE GENOMIC DNA]</scope>
    <source>
        <strain evidence="8 9">669A</strain>
    </source>
</reference>
<keyword evidence="3" id="KW-1003">Cell membrane</keyword>
<keyword evidence="9" id="KW-1185">Reference proteome</keyword>
<dbReference type="Proteomes" id="UP000664601">
    <property type="component" value="Unassembled WGS sequence"/>
</dbReference>
<comment type="caution">
    <text evidence="8">The sequence shown here is derived from an EMBL/GenBank/DDBJ whole genome shotgun (WGS) entry which is preliminary data.</text>
</comment>
<dbReference type="PANTHER" id="PTHR36838:SF3">
    <property type="entry name" value="TRANSPORTER AUXIN EFFLUX CARRIER EC FAMILY"/>
    <property type="match status" value="1"/>
</dbReference>
<dbReference type="RefSeq" id="WP_207674535.1">
    <property type="nucleotide sequence ID" value="NZ_JAFREM010000025.1"/>
</dbReference>
<feature type="transmembrane region" description="Helical" evidence="7">
    <location>
        <begin position="191"/>
        <end position="210"/>
    </location>
</feature>
<accession>A0ABS3LD24</accession>
<keyword evidence="2" id="KW-0813">Transport</keyword>
<feature type="transmembrane region" description="Helical" evidence="7">
    <location>
        <begin position="94"/>
        <end position="115"/>
    </location>
</feature>
<dbReference type="EMBL" id="JAFREM010000025">
    <property type="protein sequence ID" value="MBO1307537.1"/>
    <property type="molecule type" value="Genomic_DNA"/>
</dbReference>
<evidence type="ECO:0000256" key="3">
    <source>
        <dbReference type="ARBA" id="ARBA00022475"/>
    </source>
</evidence>
<evidence type="ECO:0000313" key="8">
    <source>
        <dbReference type="EMBL" id="MBO1307537.1"/>
    </source>
</evidence>
<feature type="transmembrane region" description="Helical" evidence="7">
    <location>
        <begin position="279"/>
        <end position="301"/>
    </location>
</feature>
<evidence type="ECO:0000256" key="1">
    <source>
        <dbReference type="ARBA" id="ARBA00004141"/>
    </source>
</evidence>
<feature type="transmembrane region" description="Helical" evidence="7">
    <location>
        <begin position="249"/>
        <end position="267"/>
    </location>
</feature>
<feature type="transmembrane region" description="Helical" evidence="7">
    <location>
        <begin position="167"/>
        <end position="185"/>
    </location>
</feature>